<evidence type="ECO:0000256" key="1">
    <source>
        <dbReference type="ARBA" id="ARBA00004141"/>
    </source>
</evidence>
<dbReference type="GO" id="GO:0016757">
    <property type="term" value="F:glycosyltransferase activity"/>
    <property type="evidence" value="ECO:0007669"/>
    <property type="project" value="UniProtKB-KW"/>
</dbReference>
<dbReference type="InterPro" id="IPR050256">
    <property type="entry name" value="Glycosyltransferase_2"/>
</dbReference>
<dbReference type="GO" id="GO:0005886">
    <property type="term" value="C:plasma membrane"/>
    <property type="evidence" value="ECO:0007669"/>
    <property type="project" value="TreeGrafter"/>
</dbReference>
<gene>
    <name evidence="9" type="ORF">METZ01_LOCUS112227</name>
</gene>
<dbReference type="EMBL" id="UINC01013802">
    <property type="protein sequence ID" value="SVA59373.1"/>
    <property type="molecule type" value="Genomic_DNA"/>
</dbReference>
<dbReference type="InterPro" id="IPR001173">
    <property type="entry name" value="Glyco_trans_2-like"/>
</dbReference>
<dbReference type="Gene3D" id="3.90.550.10">
    <property type="entry name" value="Spore Coat Polysaccharide Biosynthesis Protein SpsA, Chain A"/>
    <property type="match status" value="1"/>
</dbReference>
<name>A0A381X589_9ZZZZ</name>
<keyword evidence="3" id="KW-0808">Transferase</keyword>
<evidence type="ECO:0000256" key="3">
    <source>
        <dbReference type="ARBA" id="ARBA00022679"/>
    </source>
</evidence>
<evidence type="ECO:0000313" key="9">
    <source>
        <dbReference type="EMBL" id="SVA59373.1"/>
    </source>
</evidence>
<dbReference type="PANTHER" id="PTHR48090:SF1">
    <property type="entry name" value="PROPHAGE BACTOPRENOL GLUCOSYL TRANSFERASE HOMOLOG"/>
    <property type="match status" value="1"/>
</dbReference>
<keyword evidence="6 7" id="KW-0472">Membrane</keyword>
<evidence type="ECO:0000256" key="4">
    <source>
        <dbReference type="ARBA" id="ARBA00022692"/>
    </source>
</evidence>
<dbReference type="PANTHER" id="PTHR48090">
    <property type="entry name" value="UNDECAPRENYL-PHOSPHATE 4-DEOXY-4-FORMAMIDO-L-ARABINOSE TRANSFERASE-RELATED"/>
    <property type="match status" value="1"/>
</dbReference>
<dbReference type="SUPFAM" id="SSF53448">
    <property type="entry name" value="Nucleotide-diphospho-sugar transferases"/>
    <property type="match status" value="1"/>
</dbReference>
<evidence type="ECO:0000256" key="2">
    <source>
        <dbReference type="ARBA" id="ARBA00022676"/>
    </source>
</evidence>
<feature type="domain" description="Glycosyltransferase 2-like" evidence="8">
    <location>
        <begin position="5"/>
        <end position="169"/>
    </location>
</feature>
<organism evidence="9">
    <name type="scientific">marine metagenome</name>
    <dbReference type="NCBI Taxonomy" id="408172"/>
    <lineage>
        <taxon>unclassified sequences</taxon>
        <taxon>metagenomes</taxon>
        <taxon>ecological metagenomes</taxon>
    </lineage>
</organism>
<evidence type="ECO:0000256" key="7">
    <source>
        <dbReference type="SAM" id="Phobius"/>
    </source>
</evidence>
<evidence type="ECO:0000259" key="8">
    <source>
        <dbReference type="Pfam" id="PF00535"/>
    </source>
</evidence>
<reference evidence="9" key="1">
    <citation type="submission" date="2018-05" db="EMBL/GenBank/DDBJ databases">
        <authorList>
            <person name="Lanie J.A."/>
            <person name="Ng W.-L."/>
            <person name="Kazmierczak K.M."/>
            <person name="Andrzejewski T.M."/>
            <person name="Davidsen T.M."/>
            <person name="Wayne K.J."/>
            <person name="Tettelin H."/>
            <person name="Glass J.I."/>
            <person name="Rusch D."/>
            <person name="Podicherti R."/>
            <person name="Tsui H.-C.T."/>
            <person name="Winkler M.E."/>
        </authorList>
    </citation>
    <scope>NUCLEOTIDE SEQUENCE</scope>
</reference>
<feature type="transmembrane region" description="Helical" evidence="7">
    <location>
        <begin position="269"/>
        <end position="289"/>
    </location>
</feature>
<dbReference type="CDD" id="cd04187">
    <property type="entry name" value="DPM1_like_bac"/>
    <property type="match status" value="1"/>
</dbReference>
<feature type="transmembrane region" description="Helical" evidence="7">
    <location>
        <begin position="232"/>
        <end position="257"/>
    </location>
</feature>
<dbReference type="InterPro" id="IPR029044">
    <property type="entry name" value="Nucleotide-diphossugar_trans"/>
</dbReference>
<proteinExistence type="predicted"/>
<sequence>MQLDIVIPCFNEEEVLRSTHSRVRSVLEEVKKKKLIDDFNIIYVDDGSTDGTFEILDEFSQEEKFVKALSFSKNFGHQAALSAGLRIAEGDAVISLDADLQDPPELIENMLICYRDGFEIVYGVRNDREEDTFFKRISATGFYKLMQWLGVPIVPHHAEFRLVTRQVLEAFKQYGEVNMFLRGLFPLIGFKHCTVKYKRDQRLAGKTKYPLGAMLKFGFEGITSFSVIPLRIASVVGMFVCLFSLLASAWGLLTHLFGNSVPGWTSTVLPIYFLGGVQLVFLGLIGEYIGKIYLEVKKRPHYVVWKTKNLNENKQIDNFDSNDTNISND</sequence>
<protein>
    <recommendedName>
        <fullName evidence="8">Glycosyltransferase 2-like domain-containing protein</fullName>
    </recommendedName>
</protein>
<dbReference type="Pfam" id="PF00535">
    <property type="entry name" value="Glycos_transf_2"/>
    <property type="match status" value="1"/>
</dbReference>
<evidence type="ECO:0000256" key="5">
    <source>
        <dbReference type="ARBA" id="ARBA00022989"/>
    </source>
</evidence>
<accession>A0A381X589</accession>
<keyword evidence="2" id="KW-0328">Glycosyltransferase</keyword>
<dbReference type="AlphaFoldDB" id="A0A381X589"/>
<comment type="subcellular location">
    <subcellularLocation>
        <location evidence="1">Membrane</location>
        <topology evidence="1">Multi-pass membrane protein</topology>
    </subcellularLocation>
</comment>
<keyword evidence="4 7" id="KW-0812">Transmembrane</keyword>
<keyword evidence="5 7" id="KW-1133">Transmembrane helix</keyword>
<evidence type="ECO:0000256" key="6">
    <source>
        <dbReference type="ARBA" id="ARBA00023136"/>
    </source>
</evidence>